<evidence type="ECO:0000256" key="5">
    <source>
        <dbReference type="RuleBase" id="RU362118"/>
    </source>
</evidence>
<dbReference type="PANTHER" id="PTHR43797">
    <property type="entry name" value="HOMOCYSTEINE/CYSTEINE SYNTHASE"/>
    <property type="match status" value="1"/>
</dbReference>
<keyword evidence="8" id="KW-1185">Reference proteome</keyword>
<evidence type="ECO:0000256" key="3">
    <source>
        <dbReference type="ARBA" id="ARBA00022898"/>
    </source>
</evidence>
<sequence>MSESNNWGVGTKCIQEGYRPGIGEARVLPIIQSTTYKYEDIDQVARLFSLQESGNKYGRTGNPTANAFEAKVAALEGGVGALSTASGQSAIFLAISNIVQAGDHVVASNAVYGGTYTLLSVRLKKLGVETTFVNPEDPIDELRKVFKPNTKVIIGETIGNPALGILDFDKFATLAKEFDVPFIVDNTLATPFICKPLKHGANVVINSATKYMDGHAVALGGVIVDGGSYNWANGKFPDFTEPDEQYANTSYTGKFGKKAYITKARAQYIRDFGPTIAPIHAFLINLGLETLHLRMPRHSENAYKLAKFLKSNKRVNWVNYPGLEDNVNYPRISKYFDYHGASGVLTFGLKGGNEAIKKFAAALKVAALVVHVGDARTSILHPATSTHSQMSPEQRHEAGIPDDMIRVSVGIEDSEDIIADFDQAIQKAFEGVEEIEKEE</sequence>
<feature type="modified residue" description="N6-(pyridoxal phosphate)lysine" evidence="4">
    <location>
        <position position="210"/>
    </location>
</feature>
<dbReference type="GO" id="GO:0003961">
    <property type="term" value="F:O-acetylhomoserine aminocarboxypropyltransferase activity"/>
    <property type="evidence" value="ECO:0007669"/>
    <property type="project" value="TreeGrafter"/>
</dbReference>
<feature type="compositionally biased region" description="Polar residues" evidence="6">
    <location>
        <begin position="383"/>
        <end position="392"/>
    </location>
</feature>
<comment type="similarity">
    <text evidence="2 5">Belongs to the trans-sulfuration enzymes family.</text>
</comment>
<dbReference type="EMBL" id="MCOG01000034">
    <property type="protein sequence ID" value="ORY73355.1"/>
    <property type="molecule type" value="Genomic_DNA"/>
</dbReference>
<evidence type="ECO:0000313" key="8">
    <source>
        <dbReference type="Proteomes" id="UP000193920"/>
    </source>
</evidence>
<comment type="cofactor">
    <cofactor evidence="1 5">
        <name>pyridoxal 5'-phosphate</name>
        <dbReference type="ChEBI" id="CHEBI:597326"/>
    </cofactor>
</comment>
<dbReference type="Pfam" id="PF01053">
    <property type="entry name" value="Cys_Met_Meta_PP"/>
    <property type="match status" value="1"/>
</dbReference>
<organism evidence="7 8">
    <name type="scientific">Neocallimastix californiae</name>
    <dbReference type="NCBI Taxonomy" id="1754190"/>
    <lineage>
        <taxon>Eukaryota</taxon>
        <taxon>Fungi</taxon>
        <taxon>Fungi incertae sedis</taxon>
        <taxon>Chytridiomycota</taxon>
        <taxon>Chytridiomycota incertae sedis</taxon>
        <taxon>Neocallimastigomycetes</taxon>
        <taxon>Neocallimastigales</taxon>
        <taxon>Neocallimastigaceae</taxon>
        <taxon>Neocallimastix</taxon>
    </lineage>
</organism>
<name>A0A1Y2ER92_9FUNG</name>
<gene>
    <name evidence="7" type="ORF">LY90DRAFT_403055</name>
</gene>
<comment type="caution">
    <text evidence="7">The sequence shown here is derived from an EMBL/GenBank/DDBJ whole genome shotgun (WGS) entry which is preliminary data.</text>
</comment>
<feature type="region of interest" description="Disordered" evidence="6">
    <location>
        <begin position="381"/>
        <end position="401"/>
    </location>
</feature>
<reference evidence="7 8" key="1">
    <citation type="submission" date="2016-08" db="EMBL/GenBank/DDBJ databases">
        <title>A Parts List for Fungal Cellulosomes Revealed by Comparative Genomics.</title>
        <authorList>
            <consortium name="DOE Joint Genome Institute"/>
            <person name="Haitjema C.H."/>
            <person name="Gilmore S.P."/>
            <person name="Henske J.K."/>
            <person name="Solomon K.V."/>
            <person name="De Groot R."/>
            <person name="Kuo A."/>
            <person name="Mondo S.J."/>
            <person name="Salamov A.A."/>
            <person name="Labutti K."/>
            <person name="Zhao Z."/>
            <person name="Chiniquy J."/>
            <person name="Barry K."/>
            <person name="Brewer H.M."/>
            <person name="Purvine S.O."/>
            <person name="Wright A.T."/>
            <person name="Boxma B."/>
            <person name="Van Alen T."/>
            <person name="Hackstein J.H."/>
            <person name="Baker S.E."/>
            <person name="Grigoriev I.V."/>
            <person name="O'Malley M.A."/>
        </authorList>
    </citation>
    <scope>NUCLEOTIDE SEQUENCE [LARGE SCALE GENOMIC DNA]</scope>
    <source>
        <strain evidence="7 8">G1</strain>
    </source>
</reference>
<dbReference type="GO" id="GO:0004124">
    <property type="term" value="F:cysteine synthase activity"/>
    <property type="evidence" value="ECO:0007669"/>
    <property type="project" value="TreeGrafter"/>
</dbReference>
<dbReference type="GO" id="GO:0030170">
    <property type="term" value="F:pyridoxal phosphate binding"/>
    <property type="evidence" value="ECO:0007669"/>
    <property type="project" value="InterPro"/>
</dbReference>
<dbReference type="InterPro" id="IPR015421">
    <property type="entry name" value="PyrdxlP-dep_Trfase_major"/>
</dbReference>
<dbReference type="CDD" id="cd00614">
    <property type="entry name" value="CGS_like"/>
    <property type="match status" value="1"/>
</dbReference>
<dbReference type="PIRSF" id="PIRSF001434">
    <property type="entry name" value="CGS"/>
    <property type="match status" value="1"/>
</dbReference>
<evidence type="ECO:0000256" key="6">
    <source>
        <dbReference type="SAM" id="MobiDB-lite"/>
    </source>
</evidence>
<evidence type="ECO:0000313" key="7">
    <source>
        <dbReference type="EMBL" id="ORY73355.1"/>
    </source>
</evidence>
<dbReference type="SUPFAM" id="SSF53383">
    <property type="entry name" value="PLP-dependent transferases"/>
    <property type="match status" value="1"/>
</dbReference>
<dbReference type="GO" id="GO:0006535">
    <property type="term" value="P:cysteine biosynthetic process from serine"/>
    <property type="evidence" value="ECO:0007669"/>
    <property type="project" value="TreeGrafter"/>
</dbReference>
<proteinExistence type="inferred from homology"/>
<evidence type="ECO:0000256" key="2">
    <source>
        <dbReference type="ARBA" id="ARBA00009077"/>
    </source>
</evidence>
<dbReference type="GO" id="GO:0071269">
    <property type="term" value="P:L-homocysteine biosynthetic process"/>
    <property type="evidence" value="ECO:0007669"/>
    <property type="project" value="TreeGrafter"/>
</dbReference>
<keyword evidence="3 4" id="KW-0663">Pyridoxal phosphate</keyword>
<evidence type="ECO:0000256" key="1">
    <source>
        <dbReference type="ARBA" id="ARBA00001933"/>
    </source>
</evidence>
<dbReference type="InterPro" id="IPR006235">
    <property type="entry name" value="OAc-hSer/O-AcSer_sulfhydrylase"/>
</dbReference>
<dbReference type="InterPro" id="IPR015422">
    <property type="entry name" value="PyrdxlP-dep_Trfase_small"/>
</dbReference>
<dbReference type="AlphaFoldDB" id="A0A1Y2ER92"/>
<dbReference type="FunFam" id="3.40.640.10:FF:000046">
    <property type="entry name" value="Cystathionine gamma-lyase"/>
    <property type="match status" value="1"/>
</dbReference>
<dbReference type="Gene3D" id="3.40.640.10">
    <property type="entry name" value="Type I PLP-dependent aspartate aminotransferase-like (Major domain)"/>
    <property type="match status" value="1"/>
</dbReference>
<feature type="non-terminal residue" evidence="7">
    <location>
        <position position="439"/>
    </location>
</feature>
<dbReference type="InterPro" id="IPR015424">
    <property type="entry name" value="PyrdxlP-dep_Trfase"/>
</dbReference>
<dbReference type="InterPro" id="IPR000277">
    <property type="entry name" value="Cys/Met-Metab_PyrdxlP-dep_enz"/>
</dbReference>
<dbReference type="Proteomes" id="UP000193920">
    <property type="component" value="Unassembled WGS sequence"/>
</dbReference>
<dbReference type="OrthoDB" id="2545919at2759"/>
<evidence type="ECO:0000256" key="4">
    <source>
        <dbReference type="PIRSR" id="PIRSR001434-2"/>
    </source>
</evidence>
<protein>
    <submittedName>
        <fullName evidence="7">O-acetylhomoserine/O-acetylserine sulfhydrylase</fullName>
    </submittedName>
</protein>
<dbReference type="PANTHER" id="PTHR43797:SF3">
    <property type="entry name" value="O-ACETYLHOMOSERINE SULFHYDRYLASE"/>
    <property type="match status" value="1"/>
</dbReference>
<dbReference type="Gene3D" id="3.90.1150.10">
    <property type="entry name" value="Aspartate Aminotransferase, domain 1"/>
    <property type="match status" value="1"/>
</dbReference>
<dbReference type="STRING" id="1754190.A0A1Y2ER92"/>
<dbReference type="GO" id="GO:0019346">
    <property type="term" value="P:transsulfuration"/>
    <property type="evidence" value="ECO:0007669"/>
    <property type="project" value="InterPro"/>
</dbReference>
<dbReference type="NCBIfam" id="TIGR01326">
    <property type="entry name" value="OAH_OAS_sulfhy"/>
    <property type="match status" value="1"/>
</dbReference>
<accession>A0A1Y2ER92</accession>
<dbReference type="GO" id="GO:0005737">
    <property type="term" value="C:cytoplasm"/>
    <property type="evidence" value="ECO:0007669"/>
    <property type="project" value="TreeGrafter"/>
</dbReference>